<protein>
    <submittedName>
        <fullName evidence="3">MmgE/PrpD family protein</fullName>
    </submittedName>
</protein>
<dbReference type="EMBL" id="BIFH01000027">
    <property type="protein sequence ID" value="GCD98238.1"/>
    <property type="molecule type" value="Genomic_DNA"/>
</dbReference>
<dbReference type="PANTHER" id="PTHR16943">
    <property type="entry name" value="2-METHYLCITRATE DEHYDRATASE-RELATED"/>
    <property type="match status" value="1"/>
</dbReference>
<dbReference type="Pfam" id="PF03972">
    <property type="entry name" value="MmgE_PrpD_N"/>
    <property type="match status" value="1"/>
</dbReference>
<reference evidence="3 4" key="1">
    <citation type="submission" date="2018-12" db="EMBL/GenBank/DDBJ databases">
        <title>Draft genome sequence of Embleya hyalina NBRC 13850T.</title>
        <authorList>
            <person name="Komaki H."/>
            <person name="Hosoyama A."/>
            <person name="Kimura A."/>
            <person name="Ichikawa N."/>
            <person name="Tamura T."/>
        </authorList>
    </citation>
    <scope>NUCLEOTIDE SEQUENCE [LARGE SCALE GENOMIC DNA]</scope>
    <source>
        <strain evidence="3 4">NBRC 13850</strain>
    </source>
</reference>
<dbReference type="RefSeq" id="WP_126640167.1">
    <property type="nucleotide sequence ID" value="NZ_BIFH01000027.1"/>
</dbReference>
<evidence type="ECO:0000313" key="4">
    <source>
        <dbReference type="Proteomes" id="UP000286931"/>
    </source>
</evidence>
<name>A0A401YUC6_9ACTN</name>
<dbReference type="AlphaFoldDB" id="A0A401YUC6"/>
<gene>
    <name evidence="3" type="ORF">EHYA_05941</name>
</gene>
<dbReference type="InterPro" id="IPR045336">
    <property type="entry name" value="MmgE_PrpD_N"/>
</dbReference>
<keyword evidence="4" id="KW-1185">Reference proteome</keyword>
<comment type="caution">
    <text evidence="3">The sequence shown here is derived from an EMBL/GenBank/DDBJ whole genome shotgun (WGS) entry which is preliminary data.</text>
</comment>
<dbReference type="SUPFAM" id="SSF103378">
    <property type="entry name" value="2-methylcitrate dehydratase PrpD"/>
    <property type="match status" value="1"/>
</dbReference>
<accession>A0A401YUC6</accession>
<feature type="domain" description="MmgE/PrpD N-terminal" evidence="2">
    <location>
        <begin position="6"/>
        <end position="211"/>
    </location>
</feature>
<dbReference type="InterPro" id="IPR005656">
    <property type="entry name" value="MmgE_PrpD"/>
</dbReference>
<dbReference type="Proteomes" id="UP000286931">
    <property type="component" value="Unassembled WGS sequence"/>
</dbReference>
<evidence type="ECO:0000256" key="1">
    <source>
        <dbReference type="ARBA" id="ARBA00006174"/>
    </source>
</evidence>
<organism evidence="3 4">
    <name type="scientific">Embleya hyalina</name>
    <dbReference type="NCBI Taxonomy" id="516124"/>
    <lineage>
        <taxon>Bacteria</taxon>
        <taxon>Bacillati</taxon>
        <taxon>Actinomycetota</taxon>
        <taxon>Actinomycetes</taxon>
        <taxon>Kitasatosporales</taxon>
        <taxon>Streptomycetaceae</taxon>
        <taxon>Embleya</taxon>
    </lineage>
</organism>
<comment type="similarity">
    <text evidence="1">Belongs to the PrpD family.</text>
</comment>
<dbReference type="PANTHER" id="PTHR16943:SF8">
    <property type="entry name" value="2-METHYLCITRATE DEHYDRATASE"/>
    <property type="match status" value="1"/>
</dbReference>
<evidence type="ECO:0000259" key="2">
    <source>
        <dbReference type="Pfam" id="PF03972"/>
    </source>
</evidence>
<dbReference type="InterPro" id="IPR042183">
    <property type="entry name" value="MmgE/PrpD_sf_1"/>
</dbReference>
<dbReference type="GO" id="GO:0016829">
    <property type="term" value="F:lyase activity"/>
    <property type="evidence" value="ECO:0007669"/>
    <property type="project" value="InterPro"/>
</dbReference>
<dbReference type="OrthoDB" id="4350459at2"/>
<sequence length="300" mass="30067">MVVSGEFADWATELTMRHIPVTVRRATGRRILKAIAGGVGAARVGVVDPAVHVAVGIGGPPEAELIGHAAGRLAAPAAALANGMLIGAAGPEPADPPAGAMAVVLPVALAVGQEVKARGDEVLVAVVAGHEMACRLADRDGSPSIGMLGAALAAARLMTLDRRRIRDAVGIAGEFAGGPLGRGGTVGVAEGVAAGNAVIAARLAASGASGPVGGIDELCRARRLRPEAVLDGLGGLAGRWVCEPHPAAEVTDYQFDLETCELLGGRRRDARALVAEIRALAFAPSLDSILSLTVKVAAGT</sequence>
<evidence type="ECO:0000313" key="3">
    <source>
        <dbReference type="EMBL" id="GCD98238.1"/>
    </source>
</evidence>
<dbReference type="InterPro" id="IPR036148">
    <property type="entry name" value="MmgE/PrpD_sf"/>
</dbReference>
<proteinExistence type="inferred from homology"/>
<dbReference type="Gene3D" id="1.10.4100.10">
    <property type="entry name" value="2-methylcitrate dehydratase PrpD"/>
    <property type="match status" value="1"/>
</dbReference>